<accession>A0AAV2I9U0</accession>
<protein>
    <recommendedName>
        <fullName evidence="5">Monocarboxylate transporter</fullName>
    </recommendedName>
</protein>
<dbReference type="Proteomes" id="UP001497497">
    <property type="component" value="Unassembled WGS sequence"/>
</dbReference>
<reference evidence="3 4" key="1">
    <citation type="submission" date="2024-04" db="EMBL/GenBank/DDBJ databases">
        <authorList>
            <consortium name="Genoscope - CEA"/>
            <person name="William W."/>
        </authorList>
    </citation>
    <scope>NUCLEOTIDE SEQUENCE [LARGE SCALE GENOMIC DNA]</scope>
</reference>
<keyword evidence="2" id="KW-1133">Transmembrane helix</keyword>
<proteinExistence type="predicted"/>
<evidence type="ECO:0000313" key="4">
    <source>
        <dbReference type="Proteomes" id="UP001497497"/>
    </source>
</evidence>
<evidence type="ECO:0008006" key="5">
    <source>
        <dbReference type="Google" id="ProtNLM"/>
    </source>
</evidence>
<name>A0AAV2I9U0_LYMST</name>
<dbReference type="EMBL" id="CAXITT010000423">
    <property type="protein sequence ID" value="CAL1541290.1"/>
    <property type="molecule type" value="Genomic_DNA"/>
</dbReference>
<evidence type="ECO:0000256" key="1">
    <source>
        <dbReference type="SAM" id="MobiDB-lite"/>
    </source>
</evidence>
<evidence type="ECO:0000256" key="2">
    <source>
        <dbReference type="SAM" id="Phobius"/>
    </source>
</evidence>
<gene>
    <name evidence="3" type="ORF">GSLYS_00014896001</name>
</gene>
<dbReference type="GO" id="GO:0008028">
    <property type="term" value="F:monocarboxylic acid transmembrane transporter activity"/>
    <property type="evidence" value="ECO:0007669"/>
    <property type="project" value="TreeGrafter"/>
</dbReference>
<dbReference type="AlphaFoldDB" id="A0AAV2I9U0"/>
<sequence>AKGVTLIATLTLVGYYFRRRRALATSLGLIGCSAGVVAVPPLVRYLREEYGFRGCFALVAGFELHAIIATVLQRPISSYTKRKRQGREKGAPESGPLLASAPSDQTRFHPQLGSVSRGGLELNSTAETNSNPGIIRSCKSSEAETNFHSNQREVLSKYVDFGNDKKDHLTSLQRESCNYEDRLLPAEEVSSLE</sequence>
<dbReference type="PANTHER" id="PTHR11360:SF284">
    <property type="entry name" value="EG:103B4.3 PROTEIN-RELATED"/>
    <property type="match status" value="1"/>
</dbReference>
<keyword evidence="2" id="KW-0812">Transmembrane</keyword>
<dbReference type="InterPro" id="IPR050327">
    <property type="entry name" value="Proton-linked_MCT"/>
</dbReference>
<dbReference type="Gene3D" id="1.20.1250.20">
    <property type="entry name" value="MFS general substrate transporter like domains"/>
    <property type="match status" value="1"/>
</dbReference>
<keyword evidence="2" id="KW-0472">Membrane</keyword>
<evidence type="ECO:0000313" key="3">
    <source>
        <dbReference type="EMBL" id="CAL1541290.1"/>
    </source>
</evidence>
<feature type="region of interest" description="Disordered" evidence="1">
    <location>
        <begin position="80"/>
        <end position="135"/>
    </location>
</feature>
<feature type="compositionally biased region" description="Polar residues" evidence="1">
    <location>
        <begin position="122"/>
        <end position="135"/>
    </location>
</feature>
<dbReference type="InterPro" id="IPR036259">
    <property type="entry name" value="MFS_trans_sf"/>
</dbReference>
<feature type="non-terminal residue" evidence="3">
    <location>
        <position position="193"/>
    </location>
</feature>
<keyword evidence="4" id="KW-1185">Reference proteome</keyword>
<feature type="transmembrane region" description="Helical" evidence="2">
    <location>
        <begin position="22"/>
        <end position="44"/>
    </location>
</feature>
<dbReference type="PANTHER" id="PTHR11360">
    <property type="entry name" value="MONOCARBOXYLATE TRANSPORTER"/>
    <property type="match status" value="1"/>
</dbReference>
<dbReference type="SUPFAM" id="SSF103473">
    <property type="entry name" value="MFS general substrate transporter"/>
    <property type="match status" value="1"/>
</dbReference>
<comment type="caution">
    <text evidence="3">The sequence shown here is derived from an EMBL/GenBank/DDBJ whole genome shotgun (WGS) entry which is preliminary data.</text>
</comment>
<organism evidence="3 4">
    <name type="scientific">Lymnaea stagnalis</name>
    <name type="common">Great pond snail</name>
    <name type="synonym">Helix stagnalis</name>
    <dbReference type="NCBI Taxonomy" id="6523"/>
    <lineage>
        <taxon>Eukaryota</taxon>
        <taxon>Metazoa</taxon>
        <taxon>Spiralia</taxon>
        <taxon>Lophotrochozoa</taxon>
        <taxon>Mollusca</taxon>
        <taxon>Gastropoda</taxon>
        <taxon>Heterobranchia</taxon>
        <taxon>Euthyneura</taxon>
        <taxon>Panpulmonata</taxon>
        <taxon>Hygrophila</taxon>
        <taxon>Lymnaeoidea</taxon>
        <taxon>Lymnaeidae</taxon>
        <taxon>Lymnaea</taxon>
    </lineage>
</organism>
<feature type="non-terminal residue" evidence="3">
    <location>
        <position position="1"/>
    </location>
</feature>
<feature type="transmembrane region" description="Helical" evidence="2">
    <location>
        <begin position="50"/>
        <end position="72"/>
    </location>
</feature>